<dbReference type="PANTHER" id="PTHR16777">
    <property type="entry name" value="PROTEIN ECT2"/>
    <property type="match status" value="1"/>
</dbReference>
<dbReference type="Pfam" id="PF12738">
    <property type="entry name" value="PTCB-BRCT"/>
    <property type="match status" value="1"/>
</dbReference>
<dbReference type="SMART" id="SM00292">
    <property type="entry name" value="BRCT"/>
    <property type="match status" value="2"/>
</dbReference>
<dbReference type="GO" id="GO:0005085">
    <property type="term" value="F:guanyl-nucleotide exchange factor activity"/>
    <property type="evidence" value="ECO:0007669"/>
    <property type="project" value="InterPro"/>
</dbReference>
<dbReference type="SMART" id="SM00325">
    <property type="entry name" value="RhoGEF"/>
    <property type="match status" value="1"/>
</dbReference>
<evidence type="ECO:0000256" key="1">
    <source>
        <dbReference type="SAM" id="MobiDB-lite"/>
    </source>
</evidence>
<proteinExistence type="predicted"/>
<feature type="domain" description="BRCT" evidence="3">
    <location>
        <begin position="237"/>
        <end position="325"/>
    </location>
</feature>
<feature type="compositionally biased region" description="Polar residues" evidence="1">
    <location>
        <begin position="819"/>
        <end position="831"/>
    </location>
</feature>
<dbReference type="GO" id="GO:0005938">
    <property type="term" value="C:cell cortex"/>
    <property type="evidence" value="ECO:0007669"/>
    <property type="project" value="TreeGrafter"/>
</dbReference>
<dbReference type="Proteomes" id="UP000031668">
    <property type="component" value="Unassembled WGS sequence"/>
</dbReference>
<dbReference type="GO" id="GO:2000431">
    <property type="term" value="P:regulation of cytokinesis, actomyosin contractile ring assembly"/>
    <property type="evidence" value="ECO:0007669"/>
    <property type="project" value="InterPro"/>
</dbReference>
<dbReference type="InterPro" id="IPR049395">
    <property type="entry name" value="ECT2_PH"/>
</dbReference>
<dbReference type="PANTHER" id="PTHR16777:SF2">
    <property type="entry name" value="PROTEIN ECT2"/>
    <property type="match status" value="1"/>
</dbReference>
<protein>
    <submittedName>
        <fullName evidence="4">Protein ECT2</fullName>
    </submittedName>
</protein>
<sequence>MDIALQGTSLVTDESYSFDQNCSSILVVQTNQKPDLIYRIFIIGDLLETNPSLNECILRHLKQNPLVTCCTLNEQEALATYAQPTTTNMDTSETIFILPDFESPLFSALKKLGVRVYGPTGAIDMINRSVDLNSPNIPNVYTFSLSKAIIVFSGFGVAQKKELSYLNRIAHYMGAKVKQELNSSVTHLVSPHVKSSLYDDSVGLGVIPLTPDWLKFCWDQRHDPAFLGTNTMVTKNYFIKPFTGLFLAFHAFSASEIKELEPLVFENGGFITDINSQDVTHVVVNYTGENDFPFPPRENIWVVNIKWFYESVKLQIKRPEATHIVSQIERKKKKIAFDEPASQSLHLPKPVTKTSTMHTFMNNKRRSREKSSIEEDKQNRRYCTFQELLETESNYIEMLNVMIQVFKEEIVKENKSQLDPIMSNEEIKDTFSYIEPIINIHENIFVELKDIFEKWNSKSSLGRVYDKEVPGMIRAYSAYINFFEKTKSLIDHKMRTNHRFHAVIKFCEINPRCQRQAFKDLLIRPVQRLPSVILLYKEILKHTDPVCSDHQQIAETIEKLTYVLNQINEDKKRTSEQLQNMEIFNRIEECPADFLSSKRKFLFSVDCYEFQDNPKSRSSLMTLFIMCDCIEVTYKMVKKSHPIDFALSPLQYTVANKILSLKKMKSFKHAYLIPFKYIDQLIEINDTTTTWKYSFGLKFKSREFDESKTRYYQIVADDPSEKQKSIIDILTKSVTCSKTVMDVSQNKQSPIVSLGRALENLAFKASRRMSRAFSINNSHNGLPRCMSVMSQINPDSMKSVNNLGDTASYTNEFENVSSTNSSQILHSSSNGKKAEKGRKQFSLWRRSIQPSDIQKR</sequence>
<evidence type="ECO:0000313" key="4">
    <source>
        <dbReference type="EMBL" id="KII73934.1"/>
    </source>
</evidence>
<dbReference type="Gene3D" id="1.20.900.10">
    <property type="entry name" value="Dbl homology (DH) domain"/>
    <property type="match status" value="1"/>
</dbReference>
<dbReference type="OrthoDB" id="9997817at2759"/>
<dbReference type="InterPro" id="IPR001357">
    <property type="entry name" value="BRCT_dom"/>
</dbReference>
<dbReference type="OMA" id="CEINPRC"/>
<dbReference type="EMBL" id="JWZT01000603">
    <property type="protein sequence ID" value="KII73934.1"/>
    <property type="molecule type" value="Genomic_DNA"/>
</dbReference>
<organism evidence="4 5">
    <name type="scientific">Thelohanellus kitauei</name>
    <name type="common">Myxosporean</name>
    <dbReference type="NCBI Taxonomy" id="669202"/>
    <lineage>
        <taxon>Eukaryota</taxon>
        <taxon>Metazoa</taxon>
        <taxon>Cnidaria</taxon>
        <taxon>Myxozoa</taxon>
        <taxon>Myxosporea</taxon>
        <taxon>Bivalvulida</taxon>
        <taxon>Platysporina</taxon>
        <taxon>Myxobolidae</taxon>
        <taxon>Thelohanellus</taxon>
    </lineage>
</organism>
<dbReference type="PROSITE" id="PS50010">
    <property type="entry name" value="DH_2"/>
    <property type="match status" value="1"/>
</dbReference>
<dbReference type="CDD" id="cd00160">
    <property type="entry name" value="RhoGEF"/>
    <property type="match status" value="1"/>
</dbReference>
<dbReference type="Pfam" id="PF21242">
    <property type="entry name" value="ECT2_PH"/>
    <property type="match status" value="1"/>
</dbReference>
<accession>A0A0C2J7Z3</accession>
<dbReference type="InterPro" id="IPR035899">
    <property type="entry name" value="DBL_dom_sf"/>
</dbReference>
<feature type="domain" description="BRCT" evidence="3">
    <location>
        <begin position="145"/>
        <end position="217"/>
    </location>
</feature>
<keyword evidence="5" id="KW-1185">Reference proteome</keyword>
<dbReference type="CDD" id="cd17732">
    <property type="entry name" value="BRCT_Ect2_rpt2"/>
    <property type="match status" value="1"/>
</dbReference>
<feature type="region of interest" description="Disordered" evidence="1">
    <location>
        <begin position="819"/>
        <end position="856"/>
    </location>
</feature>
<dbReference type="GO" id="GO:0005096">
    <property type="term" value="F:GTPase activator activity"/>
    <property type="evidence" value="ECO:0007669"/>
    <property type="project" value="InterPro"/>
</dbReference>
<dbReference type="SUPFAM" id="SSF52113">
    <property type="entry name" value="BRCT domain"/>
    <property type="match status" value="2"/>
</dbReference>
<name>A0A0C2J7Z3_THEKT</name>
<dbReference type="GO" id="GO:0005634">
    <property type="term" value="C:nucleus"/>
    <property type="evidence" value="ECO:0007669"/>
    <property type="project" value="InterPro"/>
</dbReference>
<dbReference type="GO" id="GO:0000281">
    <property type="term" value="P:mitotic cytokinesis"/>
    <property type="evidence" value="ECO:0007669"/>
    <property type="project" value="TreeGrafter"/>
</dbReference>
<dbReference type="PROSITE" id="PS50172">
    <property type="entry name" value="BRCT"/>
    <property type="match status" value="2"/>
</dbReference>
<reference evidence="4 5" key="1">
    <citation type="journal article" date="2014" name="Genome Biol. Evol.">
        <title>The genome of the myxosporean Thelohanellus kitauei shows adaptations to nutrient acquisition within its fish host.</title>
        <authorList>
            <person name="Yang Y."/>
            <person name="Xiong J."/>
            <person name="Zhou Z."/>
            <person name="Huo F."/>
            <person name="Miao W."/>
            <person name="Ran C."/>
            <person name="Liu Y."/>
            <person name="Zhang J."/>
            <person name="Feng J."/>
            <person name="Wang M."/>
            <person name="Wang M."/>
            <person name="Wang L."/>
            <person name="Yao B."/>
        </authorList>
    </citation>
    <scope>NUCLEOTIDE SEQUENCE [LARGE SCALE GENOMIC DNA]</scope>
    <source>
        <strain evidence="4">Wuqing</strain>
    </source>
</reference>
<dbReference type="GO" id="GO:0007399">
    <property type="term" value="P:nervous system development"/>
    <property type="evidence" value="ECO:0007669"/>
    <property type="project" value="TreeGrafter"/>
</dbReference>
<evidence type="ECO:0000313" key="5">
    <source>
        <dbReference type="Proteomes" id="UP000031668"/>
    </source>
</evidence>
<evidence type="ECO:0000259" key="2">
    <source>
        <dbReference type="PROSITE" id="PS50010"/>
    </source>
</evidence>
<dbReference type="SUPFAM" id="SSF48065">
    <property type="entry name" value="DBL homology domain (DH-domain)"/>
    <property type="match status" value="1"/>
</dbReference>
<dbReference type="InterPro" id="IPR000219">
    <property type="entry name" value="DH_dom"/>
</dbReference>
<feature type="domain" description="DH" evidence="2">
    <location>
        <begin position="380"/>
        <end position="570"/>
    </location>
</feature>
<dbReference type="AlphaFoldDB" id="A0A0C2J7Z3"/>
<gene>
    <name evidence="4" type="ORF">RF11_05540</name>
</gene>
<dbReference type="InterPro" id="IPR036420">
    <property type="entry name" value="BRCT_dom_sf"/>
</dbReference>
<dbReference type="InterPro" id="IPR026817">
    <property type="entry name" value="Ect2"/>
</dbReference>
<evidence type="ECO:0000259" key="3">
    <source>
        <dbReference type="PROSITE" id="PS50172"/>
    </source>
</evidence>
<dbReference type="Gene3D" id="3.40.50.10190">
    <property type="entry name" value="BRCT domain"/>
    <property type="match status" value="3"/>
</dbReference>
<comment type="caution">
    <text evidence="4">The sequence shown here is derived from an EMBL/GenBank/DDBJ whole genome shotgun (WGS) entry which is preliminary data.</text>
</comment>
<dbReference type="Pfam" id="PF00621">
    <property type="entry name" value="RhoGEF"/>
    <property type="match status" value="1"/>
</dbReference>